<dbReference type="Proteomes" id="UP001060170">
    <property type="component" value="Chromosome 3"/>
</dbReference>
<reference evidence="2" key="1">
    <citation type="journal article" date="2018" name="BMC Genomics">
        <title>Genomic insights into host adaptation between the wheat stripe rust pathogen (Puccinia striiformis f. sp. tritici) and the barley stripe rust pathogen (Puccinia striiformis f. sp. hordei).</title>
        <authorList>
            <person name="Xia C."/>
            <person name="Wang M."/>
            <person name="Yin C."/>
            <person name="Cornejo O.E."/>
            <person name="Hulbert S.H."/>
            <person name="Chen X."/>
        </authorList>
    </citation>
    <scope>NUCLEOTIDE SEQUENCE [LARGE SCALE GENOMIC DNA]</scope>
    <source>
        <strain evidence="2">93-210</strain>
    </source>
</reference>
<keyword evidence="2" id="KW-1185">Reference proteome</keyword>
<organism evidence="1 2">
    <name type="scientific">Puccinia striiformis f. sp. tritici</name>
    <dbReference type="NCBI Taxonomy" id="168172"/>
    <lineage>
        <taxon>Eukaryota</taxon>
        <taxon>Fungi</taxon>
        <taxon>Dikarya</taxon>
        <taxon>Basidiomycota</taxon>
        <taxon>Pucciniomycotina</taxon>
        <taxon>Pucciniomycetes</taxon>
        <taxon>Pucciniales</taxon>
        <taxon>Pucciniaceae</taxon>
        <taxon>Puccinia</taxon>
    </lineage>
</organism>
<reference evidence="1 2" key="3">
    <citation type="journal article" date="2022" name="Microbiol. Spectr.">
        <title>Folding features and dynamics of 3D genome architecture in plant fungal pathogens.</title>
        <authorList>
            <person name="Xia C."/>
        </authorList>
    </citation>
    <scope>NUCLEOTIDE SEQUENCE [LARGE SCALE GENOMIC DNA]</scope>
    <source>
        <strain evidence="1 2">93-210</strain>
    </source>
</reference>
<accession>A0ACC0EQ29</accession>
<dbReference type="EMBL" id="CM045867">
    <property type="protein sequence ID" value="KAI7958705.1"/>
    <property type="molecule type" value="Genomic_DNA"/>
</dbReference>
<evidence type="ECO:0000313" key="2">
    <source>
        <dbReference type="Proteomes" id="UP001060170"/>
    </source>
</evidence>
<gene>
    <name evidence="1" type="ORF">MJO28_002496</name>
</gene>
<protein>
    <submittedName>
        <fullName evidence="1">Uncharacterized protein</fullName>
    </submittedName>
</protein>
<sequence>MSQLPNSLKDFVKNHVGNQKRAFRGMARCMFIEFDGAALHIAEYLSSCSTLHADASSLLVPALKKHLTKHNIYFKPGTLRDDLVLIYDDNKPLSLRSSTDNPPPRSGRPKRKLGNGPDRDIPPDQPAKRARATRPNPCQTPIDKSWPAPAKINIKGLKEILTAHHVTFGDANDRKTLVPLYEALRASQQAHSTPADIPGSSEPTTQPIHDHPPPPQPVLQPPPPAQPVLQPTTQPVLQPSPNTNTHSIHDRQKSKIDLVPSPLKRKAKSNLAEDSTLTHLNLVPPPSPKRPAPADNTPTQDELLDRLAQPEASTNLPQAQPNPFSTGSPQPHPASGTTKVCFVWLQCL</sequence>
<name>A0ACC0EQ29_9BASI</name>
<reference evidence="2" key="2">
    <citation type="journal article" date="2018" name="Mol. Plant Microbe Interact.">
        <title>Genome sequence resources for the wheat stripe rust pathogen (Puccinia striiformis f. sp. tritici) and the barley stripe rust pathogen (Puccinia striiformis f. sp. hordei).</title>
        <authorList>
            <person name="Xia C."/>
            <person name="Wang M."/>
            <person name="Yin C."/>
            <person name="Cornejo O.E."/>
            <person name="Hulbert S.H."/>
            <person name="Chen X."/>
        </authorList>
    </citation>
    <scope>NUCLEOTIDE SEQUENCE [LARGE SCALE GENOMIC DNA]</scope>
    <source>
        <strain evidence="2">93-210</strain>
    </source>
</reference>
<proteinExistence type="predicted"/>
<comment type="caution">
    <text evidence="1">The sequence shown here is derived from an EMBL/GenBank/DDBJ whole genome shotgun (WGS) entry which is preliminary data.</text>
</comment>
<evidence type="ECO:0000313" key="1">
    <source>
        <dbReference type="EMBL" id="KAI7958705.1"/>
    </source>
</evidence>